<evidence type="ECO:0000256" key="1">
    <source>
        <dbReference type="ARBA" id="ARBA00010457"/>
    </source>
</evidence>
<proteinExistence type="inferred from homology"/>
<comment type="similarity">
    <text evidence="1 2">Belongs to the Cu-Zn superoxide dismutase family.</text>
</comment>
<dbReference type="PROSITE" id="PS00332">
    <property type="entry name" value="SOD_CU_ZN_2"/>
    <property type="match status" value="1"/>
</dbReference>
<comment type="function">
    <text evidence="2">Destroys radicals which are normally produced within the cells and which are toxic to biological systems.</text>
</comment>
<keyword evidence="2" id="KW-0186">Copper</keyword>
<dbReference type="CDD" id="cd00305">
    <property type="entry name" value="Cu-Zn_Superoxide_Dismutase"/>
    <property type="match status" value="1"/>
</dbReference>
<keyword evidence="3" id="KW-0732">Signal</keyword>
<protein>
    <recommendedName>
        <fullName evidence="2">Superoxide dismutase [Cu-Zn]</fullName>
        <ecNumber evidence="2">1.15.1.1</ecNumber>
    </recommendedName>
</protein>
<dbReference type="SUPFAM" id="SSF49329">
    <property type="entry name" value="Cu,Zn superoxide dismutase-like"/>
    <property type="match status" value="1"/>
</dbReference>
<dbReference type="PROSITE" id="PS00087">
    <property type="entry name" value="SOD_CU_ZN_1"/>
    <property type="match status" value="1"/>
</dbReference>
<evidence type="ECO:0000259" key="4">
    <source>
        <dbReference type="Pfam" id="PF00080"/>
    </source>
</evidence>
<dbReference type="Pfam" id="PF00080">
    <property type="entry name" value="Sod_Cu"/>
    <property type="match status" value="1"/>
</dbReference>
<dbReference type="OrthoDB" id="5431326at2"/>
<comment type="caution">
    <text evidence="5">The sequence shown here is derived from an EMBL/GenBank/DDBJ whole genome shotgun (WGS) entry which is preliminary data.</text>
</comment>
<feature type="domain" description="Superoxide dismutase copper/zinc binding" evidence="4">
    <location>
        <begin position="40"/>
        <end position="173"/>
    </location>
</feature>
<organism evidence="5 6">
    <name type="scientific">Pantoea latae</name>
    <dbReference type="NCBI Taxonomy" id="1964541"/>
    <lineage>
        <taxon>Bacteria</taxon>
        <taxon>Pseudomonadati</taxon>
        <taxon>Pseudomonadota</taxon>
        <taxon>Gammaproteobacteria</taxon>
        <taxon>Enterobacterales</taxon>
        <taxon>Erwiniaceae</taxon>
        <taxon>Pantoea</taxon>
    </lineage>
</organism>
<keyword evidence="2" id="KW-0479">Metal-binding</keyword>
<dbReference type="PANTHER" id="PTHR10003">
    <property type="entry name" value="SUPEROXIDE DISMUTASE CU-ZN -RELATED"/>
    <property type="match status" value="1"/>
</dbReference>
<dbReference type="Gene3D" id="2.60.40.200">
    <property type="entry name" value="Superoxide dismutase, copper/zinc binding domain"/>
    <property type="match status" value="1"/>
</dbReference>
<feature type="signal peptide" evidence="3">
    <location>
        <begin position="1"/>
        <end position="22"/>
    </location>
</feature>
<evidence type="ECO:0000313" key="6">
    <source>
        <dbReference type="Proteomes" id="UP000192769"/>
    </source>
</evidence>
<dbReference type="GO" id="GO:0005507">
    <property type="term" value="F:copper ion binding"/>
    <property type="evidence" value="ECO:0007669"/>
    <property type="project" value="InterPro"/>
</dbReference>
<accession>A0A1V9DMK6</accession>
<comment type="cofactor">
    <cofactor evidence="2">
        <name>Zn(2+)</name>
        <dbReference type="ChEBI" id="CHEBI:29105"/>
    </cofactor>
    <text evidence="2">Binds 1 zinc ion per subunit.</text>
</comment>
<evidence type="ECO:0000256" key="3">
    <source>
        <dbReference type="SAM" id="SignalP"/>
    </source>
</evidence>
<keyword evidence="2" id="KW-0862">Zinc</keyword>
<evidence type="ECO:0000313" key="5">
    <source>
        <dbReference type="EMBL" id="OQP35080.1"/>
    </source>
</evidence>
<keyword evidence="2" id="KW-0560">Oxidoreductase</keyword>
<dbReference type="InterPro" id="IPR001424">
    <property type="entry name" value="SOD_Cu_Zn_dom"/>
</dbReference>
<dbReference type="AlphaFoldDB" id="A0A1V9DMK6"/>
<dbReference type="EC" id="1.15.1.1" evidence="2"/>
<dbReference type="EMBL" id="MWUE01000008">
    <property type="protein sequence ID" value="OQP35080.1"/>
    <property type="molecule type" value="Genomic_DNA"/>
</dbReference>
<comment type="cofactor">
    <cofactor evidence="2">
        <name>Cu cation</name>
        <dbReference type="ChEBI" id="CHEBI:23378"/>
    </cofactor>
    <text evidence="2">Binds 1 copper ion per subunit.</text>
</comment>
<keyword evidence="6" id="KW-1185">Reference proteome</keyword>
<dbReference type="NCBIfam" id="NF007628">
    <property type="entry name" value="PRK10290.1"/>
    <property type="match status" value="1"/>
</dbReference>
<dbReference type="Proteomes" id="UP000192769">
    <property type="component" value="Unassembled WGS sequence"/>
</dbReference>
<comment type="catalytic activity">
    <reaction evidence="2">
        <text>2 superoxide + 2 H(+) = H2O2 + O2</text>
        <dbReference type="Rhea" id="RHEA:20696"/>
        <dbReference type="ChEBI" id="CHEBI:15378"/>
        <dbReference type="ChEBI" id="CHEBI:15379"/>
        <dbReference type="ChEBI" id="CHEBI:16240"/>
        <dbReference type="ChEBI" id="CHEBI:18421"/>
        <dbReference type="EC" id="1.15.1.1"/>
    </reaction>
</comment>
<sequence length="173" mass="17472">MKKSLLAGLLLMSSAMAGGALAQQVTLHKVSAEGIGEAIGTVEIEQTTYGLQFTPALKGLTPGVHGFHVHANGSCEPGVSEGKTVAAGAAGGHLDPQKTGKHLGPYAGGHLGDLPALYVDEKGRADYPVLAPRLTSLDAIKGKALMVHIGGDNHADHPQPLGGGGGRYACGVI</sequence>
<reference evidence="5 6" key="1">
    <citation type="submission" date="2017-02" db="EMBL/GenBank/DDBJ databases">
        <title>Whole genome shotgun sequence of Pantoea agglomerans strain AS1 isolated from a cycad, Zamia floridana in Central Florida, USA.</title>
        <authorList>
            <person name="Lata P."/>
            <person name="Govindarajan S."/>
            <person name="Qi F."/>
            <person name="Li J.-L."/>
            <person name="Maurya S.K."/>
            <person name="Sahoo M.K."/>
        </authorList>
    </citation>
    <scope>NUCLEOTIDE SEQUENCE [LARGE SCALE GENOMIC DNA]</scope>
    <source>
        <strain evidence="5 6">AS1</strain>
    </source>
</reference>
<evidence type="ECO:0000256" key="2">
    <source>
        <dbReference type="RuleBase" id="RU000393"/>
    </source>
</evidence>
<name>A0A1V9DMK6_9GAMM</name>
<dbReference type="InterPro" id="IPR024134">
    <property type="entry name" value="SOD_Cu/Zn_/chaperone"/>
</dbReference>
<feature type="chain" id="PRO_5012867752" description="Superoxide dismutase [Cu-Zn]" evidence="3">
    <location>
        <begin position="23"/>
        <end position="173"/>
    </location>
</feature>
<gene>
    <name evidence="5" type="ORF">B2J69_06095</name>
</gene>
<dbReference type="RefSeq" id="WP_081137372.1">
    <property type="nucleotide sequence ID" value="NZ_MWUE01000008.1"/>
</dbReference>
<dbReference type="InterPro" id="IPR036423">
    <property type="entry name" value="SOD-like_Cu/Zn_dom_sf"/>
</dbReference>
<dbReference type="GO" id="GO:0004784">
    <property type="term" value="F:superoxide dismutase activity"/>
    <property type="evidence" value="ECO:0007669"/>
    <property type="project" value="UniProtKB-EC"/>
</dbReference>
<dbReference type="InterPro" id="IPR018152">
    <property type="entry name" value="SOD_Cu/Zn_BS"/>
</dbReference>